<accession>F6X0C7</accession>
<evidence type="ECO:0000259" key="9">
    <source>
        <dbReference type="Pfam" id="PF18584"/>
    </source>
</evidence>
<keyword evidence="6" id="KW-0175">Coiled coil</keyword>
<keyword evidence="4" id="KW-0158">Chromosome</keyword>
<dbReference type="Proteomes" id="UP000002279">
    <property type="component" value="Chromosome X2"/>
</dbReference>
<dbReference type="HOGENOM" id="CLU_018491_0_0_1"/>
<organism evidence="10 11">
    <name type="scientific">Ornithorhynchus anatinus</name>
    <name type="common">Duckbill platypus</name>
    <dbReference type="NCBI Taxonomy" id="9258"/>
    <lineage>
        <taxon>Eukaryota</taxon>
        <taxon>Metazoa</taxon>
        <taxon>Chordata</taxon>
        <taxon>Craniata</taxon>
        <taxon>Vertebrata</taxon>
        <taxon>Euteleostomi</taxon>
        <taxon>Mammalia</taxon>
        <taxon>Monotremata</taxon>
        <taxon>Ornithorhynchidae</taxon>
        <taxon>Ornithorhynchus</taxon>
    </lineage>
</organism>
<feature type="coiled-coil region" evidence="6">
    <location>
        <begin position="722"/>
        <end position="749"/>
    </location>
</feature>
<dbReference type="GO" id="GO:0000779">
    <property type="term" value="C:condensed chromosome, centromeric region"/>
    <property type="evidence" value="ECO:0000318"/>
    <property type="project" value="GO_Central"/>
</dbReference>
<reference evidence="10 11" key="1">
    <citation type="journal article" date="2008" name="Nature">
        <title>Genome analysis of the platypus reveals unique signatures of evolution.</title>
        <authorList>
            <person name="Warren W.C."/>
            <person name="Hillier L.W."/>
            <person name="Marshall Graves J.A."/>
            <person name="Birney E."/>
            <person name="Ponting C.P."/>
            <person name="Grutzner F."/>
            <person name="Belov K."/>
            <person name="Miller W."/>
            <person name="Clarke L."/>
            <person name="Chinwalla A.T."/>
            <person name="Yang S.P."/>
            <person name="Heger A."/>
            <person name="Locke D.P."/>
            <person name="Miethke P."/>
            <person name="Waters P.D."/>
            <person name="Veyrunes F."/>
            <person name="Fulton L."/>
            <person name="Fulton B."/>
            <person name="Graves T."/>
            <person name="Wallis J."/>
            <person name="Puente X.S."/>
            <person name="Lopez-Otin C."/>
            <person name="Ordonez G.R."/>
            <person name="Eichler E.E."/>
            <person name="Chen L."/>
            <person name="Cheng Z."/>
            <person name="Deakin J.E."/>
            <person name="Alsop A."/>
            <person name="Thompson K."/>
            <person name="Kirby P."/>
            <person name="Papenfuss A.T."/>
            <person name="Wakefield M.J."/>
            <person name="Olender T."/>
            <person name="Lancet D."/>
            <person name="Huttley G.A."/>
            <person name="Smit A.F."/>
            <person name="Pask A."/>
            <person name="Temple-Smith P."/>
            <person name="Batzer M.A."/>
            <person name="Walker J.A."/>
            <person name="Konkel M.K."/>
            <person name="Harris R.S."/>
            <person name="Whittington C.M."/>
            <person name="Wong E.S."/>
            <person name="Gemmell N.J."/>
            <person name="Buschiazzo E."/>
            <person name="Vargas Jentzsch I.M."/>
            <person name="Merkel A."/>
            <person name="Schmitz J."/>
            <person name="Zemann A."/>
            <person name="Churakov G."/>
            <person name="Kriegs J.O."/>
            <person name="Brosius J."/>
            <person name="Murchison E.P."/>
            <person name="Sachidanandam R."/>
            <person name="Smith C."/>
            <person name="Hannon G.J."/>
            <person name="Tsend-Ayush E."/>
            <person name="McMillan D."/>
            <person name="Attenborough R."/>
            <person name="Rens W."/>
            <person name="Ferguson-Smith M."/>
            <person name="Lefevre C.M."/>
            <person name="Sharp J.A."/>
            <person name="Nicholas K.R."/>
            <person name="Ray D.A."/>
            <person name="Kube M."/>
            <person name="Reinhardt R."/>
            <person name="Pringle T.H."/>
            <person name="Taylor J."/>
            <person name="Jones R.C."/>
            <person name="Nixon B."/>
            <person name="Dacheux J.L."/>
            <person name="Niwa H."/>
            <person name="Sekita Y."/>
            <person name="Huang X."/>
            <person name="Stark A."/>
            <person name="Kheradpour P."/>
            <person name="Kellis M."/>
            <person name="Flicek P."/>
            <person name="Chen Y."/>
            <person name="Webber C."/>
            <person name="Hardison R."/>
            <person name="Nelson J."/>
            <person name="Hallsworth-Pepin K."/>
            <person name="Delehaunty K."/>
            <person name="Markovic C."/>
            <person name="Minx P."/>
            <person name="Feng Y."/>
            <person name="Kremitzki C."/>
            <person name="Mitreva M."/>
            <person name="Glasscock J."/>
            <person name="Wylie T."/>
            <person name="Wohldmann P."/>
            <person name="Thiru P."/>
            <person name="Nhan M.N."/>
            <person name="Pohl C.S."/>
            <person name="Smith S.M."/>
            <person name="Hou S."/>
            <person name="Nefedov M."/>
            <person name="de Jong P.J."/>
            <person name="Renfree M.B."/>
            <person name="Mardis E.R."/>
            <person name="Wilson R.K."/>
        </authorList>
    </citation>
    <scope>NUCLEOTIDE SEQUENCE [LARGE SCALE GENOMIC DNA]</scope>
    <source>
        <strain evidence="10 11">Glennie</strain>
    </source>
</reference>
<dbReference type="eggNOG" id="ENOG502QSX7">
    <property type="taxonomic scope" value="Eukaryota"/>
</dbReference>
<dbReference type="PANTHER" id="PTHR15607:SF14">
    <property type="entry name" value="SYNAPTONEMAL COMPLEX PROTEIN 2-LIKE"/>
    <property type="match status" value="1"/>
</dbReference>
<dbReference type="GO" id="GO:0000800">
    <property type="term" value="C:lateral element"/>
    <property type="evidence" value="ECO:0000318"/>
    <property type="project" value="GO_Central"/>
</dbReference>
<keyword evidence="11" id="KW-1185">Reference proteome</keyword>
<feature type="compositionally biased region" description="Basic residues" evidence="7">
    <location>
        <begin position="485"/>
        <end position="496"/>
    </location>
</feature>
<dbReference type="AlphaFoldDB" id="F6X0C7"/>
<gene>
    <name evidence="10" type="primary">SYCP2L</name>
</gene>
<protein>
    <recommendedName>
        <fullName evidence="12">Synaptonemal complex protein 2 like</fullName>
    </recommendedName>
</protein>
<comment type="subcellular location">
    <subcellularLocation>
        <location evidence="2">Chromosome</location>
    </subcellularLocation>
    <subcellularLocation>
        <location evidence="1">Nucleus</location>
    </subcellularLocation>
</comment>
<evidence type="ECO:0000313" key="11">
    <source>
        <dbReference type="Proteomes" id="UP000002279"/>
    </source>
</evidence>
<evidence type="ECO:0000313" key="10">
    <source>
        <dbReference type="Ensembl" id="ENSOANP00000011447.2"/>
    </source>
</evidence>
<evidence type="ECO:0000256" key="1">
    <source>
        <dbReference type="ARBA" id="ARBA00004123"/>
    </source>
</evidence>
<feature type="region of interest" description="Disordered" evidence="7">
    <location>
        <begin position="342"/>
        <end position="363"/>
    </location>
</feature>
<dbReference type="InterPro" id="IPR041322">
    <property type="entry name" value="SYCP2_ARLD"/>
</dbReference>
<dbReference type="InParanoid" id="F6X0C7"/>
<feature type="region of interest" description="Disordered" evidence="7">
    <location>
        <begin position="575"/>
        <end position="601"/>
    </location>
</feature>
<proteinExistence type="inferred from homology"/>
<dbReference type="Ensembl" id="ENSOANT00000011449.2">
    <property type="protein sequence ID" value="ENSOANP00000011447.2"/>
    <property type="gene ID" value="ENSOANG00000007192.2"/>
</dbReference>
<feature type="region of interest" description="Disordered" evidence="7">
    <location>
        <begin position="287"/>
        <end position="325"/>
    </location>
</feature>
<dbReference type="Bgee" id="ENSOANG00000007192">
    <property type="expression patterns" value="Expressed in ovary"/>
</dbReference>
<feature type="region of interest" description="Disordered" evidence="7">
    <location>
        <begin position="778"/>
        <end position="816"/>
    </location>
</feature>
<feature type="region of interest" description="Disordered" evidence="7">
    <location>
        <begin position="375"/>
        <end position="396"/>
    </location>
</feature>
<comment type="similarity">
    <text evidence="3">Belongs to the SYCP2 family.</text>
</comment>
<dbReference type="FunCoup" id="F6X0C7">
    <property type="interactions" value="277"/>
</dbReference>
<reference evidence="10" key="3">
    <citation type="submission" date="2025-09" db="UniProtKB">
        <authorList>
            <consortium name="Ensembl"/>
        </authorList>
    </citation>
    <scope>IDENTIFICATION</scope>
    <source>
        <strain evidence="10">Glennie</strain>
    </source>
</reference>
<dbReference type="InterPro" id="IPR024835">
    <property type="entry name" value="SYCP2-like"/>
</dbReference>
<keyword evidence="5" id="KW-0539">Nucleus</keyword>
<feature type="compositionally biased region" description="Polar residues" evidence="7">
    <location>
        <begin position="457"/>
        <end position="474"/>
    </location>
</feature>
<dbReference type="InterPro" id="IPR040560">
    <property type="entry name" value="SYCP2_SLD"/>
</dbReference>
<dbReference type="OMA" id="AKQAPDC"/>
<evidence type="ECO:0000256" key="3">
    <source>
        <dbReference type="ARBA" id="ARBA00007960"/>
    </source>
</evidence>
<evidence type="ECO:0008006" key="12">
    <source>
        <dbReference type="Google" id="ProtNLM"/>
    </source>
</evidence>
<evidence type="ECO:0000256" key="2">
    <source>
        <dbReference type="ARBA" id="ARBA00004286"/>
    </source>
</evidence>
<reference evidence="10" key="2">
    <citation type="submission" date="2025-08" db="UniProtKB">
        <authorList>
            <consortium name="Ensembl"/>
        </authorList>
    </citation>
    <scope>IDENTIFICATION</scope>
    <source>
        <strain evidence="10">Glennie</strain>
    </source>
</reference>
<evidence type="ECO:0000256" key="7">
    <source>
        <dbReference type="SAM" id="MobiDB-lite"/>
    </source>
</evidence>
<sequence length="816" mass="92008">MFSGKIQLLDSFLLSIGLVVTEKKISFIIRQEALRTLNSILDTLPREERKKLSLSEDIHVLTQDLARTILEIGDYDVQAAISEALCRLMAKKSRDNLVHKWFEDSFIALAFKEIKDRDFETDSRKFLNLLNSRLGDQRRVYSFPCIAAFADENEMRKPTDEKLEKFWIDFNVGSQSVTFYINNPEGLLWDSVRLEKEAVKSYGVKESQGKIVFHVNLKNRLTIGKKEVKKIEIHFDSQFSIFDSSIKVLGEDKILSTSTERKQQSSPVVSSNLENQTVEMSESTFLQFKQDPSQNEKTSSASDLLASDIRDPSEGEKMNDTDPSAEMHQISKFEDTGLDQEVAPQQDNSDTSQFNGQPSQTPEMKSLEVLVVEVHSSEEDVSEKTSQATNPNQTISETKENIYDFGHSSDSLSHQLVTTAKQKYLSKNNPQLKTRGNKKQDTKLETSSGSLRKHLFSESNFETSNGTSERSWINEQKEKSVKSYPSKKRPRVRSKLKVLPLSSASSGSDHQKTKSRLRSRGKEAPRKKPNAASAEATVEGLAGFLTPEDSVQKPSLLPDDSEASALSLLGVAPYPEHSDSAEEKLQSADHKSEKDSPSKRKLKTLGFVGNDLIKLKHSKLEPSSILSHFPATIQQKELFTLIQKEKEPFAEQEADPGDILVPDDSTKSLAESPIICTFETFTTELKKKFWSRYRKEELCAKNATAASENIIMLLNQIHQCRLDKLEQFHKIVLQELANLERDAQTLTDLEGDILEFWKKQSEELNSFCDLQEQRLQSMSSTLGPPAPGFVQDTQAELPEENMGEDEEVKAAASENK</sequence>
<feature type="region of interest" description="Disordered" evidence="7">
    <location>
        <begin position="426"/>
        <end position="536"/>
    </location>
</feature>
<dbReference type="STRING" id="9258.ENSOANP00000011447"/>
<evidence type="ECO:0000256" key="6">
    <source>
        <dbReference type="SAM" id="Coils"/>
    </source>
</evidence>
<evidence type="ECO:0000256" key="4">
    <source>
        <dbReference type="ARBA" id="ARBA00022454"/>
    </source>
</evidence>
<evidence type="ECO:0000256" key="5">
    <source>
        <dbReference type="ARBA" id="ARBA00023242"/>
    </source>
</evidence>
<feature type="compositionally biased region" description="Basic and acidic residues" evidence="7">
    <location>
        <begin position="308"/>
        <end position="320"/>
    </location>
</feature>
<feature type="compositionally biased region" description="Polar residues" evidence="7">
    <location>
        <begin position="287"/>
        <end position="302"/>
    </location>
</feature>
<feature type="compositionally biased region" description="Polar residues" evidence="7">
    <location>
        <begin position="343"/>
        <end position="363"/>
    </location>
</feature>
<dbReference type="Pfam" id="PF18584">
    <property type="entry name" value="SYCP2_SLD"/>
    <property type="match status" value="1"/>
</dbReference>
<feature type="compositionally biased region" description="Polar residues" evidence="7">
    <location>
        <begin position="384"/>
        <end position="396"/>
    </location>
</feature>
<evidence type="ECO:0000259" key="8">
    <source>
        <dbReference type="Pfam" id="PF18581"/>
    </source>
</evidence>
<dbReference type="GeneTree" id="ENSGT00530000063859"/>
<dbReference type="PANTHER" id="PTHR15607">
    <property type="entry name" value="SYNAPTONEMAL COMPLEX PROTEIN-RELATED"/>
    <property type="match status" value="1"/>
</dbReference>
<dbReference type="Pfam" id="PF18581">
    <property type="entry name" value="SYCP2_ARLD"/>
    <property type="match status" value="1"/>
</dbReference>
<feature type="compositionally biased region" description="Basic and acidic residues" evidence="7">
    <location>
        <begin position="576"/>
        <end position="598"/>
    </location>
</feature>
<feature type="compositionally biased region" description="Acidic residues" evidence="7">
    <location>
        <begin position="797"/>
        <end position="807"/>
    </location>
</feature>
<name>F6X0C7_ORNAN</name>
<feature type="domain" description="Synaptonemal complex protein 2 Spt16M-like" evidence="9">
    <location>
        <begin position="140"/>
        <end position="251"/>
    </location>
</feature>
<feature type="domain" description="Synaptonemal complex protein 2 armadillo-repeat-like" evidence="8">
    <location>
        <begin position="3"/>
        <end position="48"/>
    </location>
</feature>